<proteinExistence type="predicted"/>
<evidence type="ECO:0000313" key="2">
    <source>
        <dbReference type="Proteomes" id="UP001223586"/>
    </source>
</evidence>
<dbReference type="Proteomes" id="UP001223586">
    <property type="component" value="Unassembled WGS sequence"/>
</dbReference>
<organism evidence="1 2">
    <name type="scientific">Bacillus chungangensis</name>
    <dbReference type="NCBI Taxonomy" id="587633"/>
    <lineage>
        <taxon>Bacteria</taxon>
        <taxon>Bacillati</taxon>
        <taxon>Bacillota</taxon>
        <taxon>Bacilli</taxon>
        <taxon>Bacillales</taxon>
        <taxon>Bacillaceae</taxon>
        <taxon>Bacillus</taxon>
    </lineage>
</organism>
<reference evidence="1 2" key="1">
    <citation type="submission" date="2023-07" db="EMBL/GenBank/DDBJ databases">
        <title>Genomic Encyclopedia of Type Strains, Phase IV (KMG-IV): sequencing the most valuable type-strain genomes for metagenomic binning, comparative biology and taxonomic classification.</title>
        <authorList>
            <person name="Goeker M."/>
        </authorList>
    </citation>
    <scope>NUCLEOTIDE SEQUENCE [LARGE SCALE GENOMIC DNA]</scope>
    <source>
        <strain evidence="1 2">DSM 23837</strain>
    </source>
</reference>
<evidence type="ECO:0000313" key="1">
    <source>
        <dbReference type="EMBL" id="MDQ0178172.1"/>
    </source>
</evidence>
<dbReference type="EMBL" id="JAUSTT010000035">
    <property type="protein sequence ID" value="MDQ0178172.1"/>
    <property type="molecule type" value="Genomic_DNA"/>
</dbReference>
<sequence length="55" mass="6416">MSWTINYLIRLIKTSNDKLLTSAYKYLDSNDKPSTSIYLHHDIKKELSWAAPAFL</sequence>
<protein>
    <submittedName>
        <fullName evidence="1">Uncharacterized protein</fullName>
    </submittedName>
</protein>
<keyword evidence="2" id="KW-1185">Reference proteome</keyword>
<dbReference type="RefSeq" id="WP_307232773.1">
    <property type="nucleotide sequence ID" value="NZ_JAUSTT010000035.1"/>
</dbReference>
<gene>
    <name evidence="1" type="ORF">J2S08_004075</name>
</gene>
<name>A0ABT9WZ76_9BACI</name>
<comment type="caution">
    <text evidence="1">The sequence shown here is derived from an EMBL/GenBank/DDBJ whole genome shotgun (WGS) entry which is preliminary data.</text>
</comment>
<accession>A0ABT9WZ76</accession>